<feature type="domain" description="FDX-ACB" evidence="18">
    <location>
        <begin position="700"/>
        <end position="793"/>
    </location>
</feature>
<keyword evidence="8 15" id="KW-0547">Nucleotide-binding</keyword>
<keyword evidence="7 15" id="KW-0479">Metal-binding</keyword>
<name>A0AAE9XPE1_9PROT</name>
<dbReference type="FunFam" id="2.40.50.140:FF:000045">
    <property type="entry name" value="Phenylalanine--tRNA ligase beta subunit"/>
    <property type="match status" value="1"/>
</dbReference>
<dbReference type="GO" id="GO:0000287">
    <property type="term" value="F:magnesium ion binding"/>
    <property type="evidence" value="ECO:0007669"/>
    <property type="project" value="UniProtKB-UniRule"/>
</dbReference>
<dbReference type="InterPro" id="IPR020825">
    <property type="entry name" value="Phe-tRNA_synthase-like_B3/B4"/>
</dbReference>
<dbReference type="InterPro" id="IPR012340">
    <property type="entry name" value="NA-bd_OB-fold"/>
</dbReference>
<dbReference type="KEGG" id="gso:PH603_03165"/>
<dbReference type="GO" id="GO:0000049">
    <property type="term" value="F:tRNA binding"/>
    <property type="evidence" value="ECO:0007669"/>
    <property type="project" value="UniProtKB-UniRule"/>
</dbReference>
<protein>
    <recommendedName>
        <fullName evidence="15">Phenylalanine--tRNA ligase beta subunit</fullName>
        <ecNumber evidence="15">6.1.1.20</ecNumber>
    </recommendedName>
    <alternativeName>
        <fullName evidence="15">Phenylalanyl-tRNA synthetase beta subunit</fullName>
        <shortName evidence="15">PheRS</shortName>
    </alternativeName>
</protein>
<feature type="binding site" evidence="15">
    <location>
        <position position="455"/>
    </location>
    <ligand>
        <name>Mg(2+)</name>
        <dbReference type="ChEBI" id="CHEBI:18420"/>
        <note>shared with alpha subunit</note>
    </ligand>
</feature>
<dbReference type="CDD" id="cd02796">
    <property type="entry name" value="tRNA_bind_bactPheRS"/>
    <property type="match status" value="1"/>
</dbReference>
<dbReference type="InterPro" id="IPR045864">
    <property type="entry name" value="aa-tRNA-synth_II/BPL/LPL"/>
</dbReference>
<comment type="similarity">
    <text evidence="2 15">Belongs to the phenylalanyl-tRNA synthetase beta subunit family. Type 1 subfamily.</text>
</comment>
<dbReference type="InterPro" id="IPR009061">
    <property type="entry name" value="DNA-bd_dom_put_sf"/>
</dbReference>
<dbReference type="Gene3D" id="3.30.56.10">
    <property type="match status" value="2"/>
</dbReference>
<dbReference type="EC" id="6.1.1.20" evidence="15"/>
<evidence type="ECO:0000313" key="21">
    <source>
        <dbReference type="Proteomes" id="UP001217500"/>
    </source>
</evidence>
<dbReference type="Gene3D" id="3.50.40.10">
    <property type="entry name" value="Phenylalanyl-trna Synthetase, Chain B, domain 3"/>
    <property type="match status" value="1"/>
</dbReference>
<accession>A0AAE9XPE1</accession>
<dbReference type="SMART" id="SM00874">
    <property type="entry name" value="B5"/>
    <property type="match status" value="1"/>
</dbReference>
<evidence type="ECO:0000256" key="12">
    <source>
        <dbReference type="ARBA" id="ARBA00022917"/>
    </source>
</evidence>
<dbReference type="HAMAP" id="MF_00283">
    <property type="entry name" value="Phe_tRNA_synth_beta1"/>
    <property type="match status" value="1"/>
</dbReference>
<comment type="catalytic activity">
    <reaction evidence="14 15">
        <text>tRNA(Phe) + L-phenylalanine + ATP = L-phenylalanyl-tRNA(Phe) + AMP + diphosphate + H(+)</text>
        <dbReference type="Rhea" id="RHEA:19413"/>
        <dbReference type="Rhea" id="RHEA-COMP:9668"/>
        <dbReference type="Rhea" id="RHEA-COMP:9699"/>
        <dbReference type="ChEBI" id="CHEBI:15378"/>
        <dbReference type="ChEBI" id="CHEBI:30616"/>
        <dbReference type="ChEBI" id="CHEBI:33019"/>
        <dbReference type="ChEBI" id="CHEBI:58095"/>
        <dbReference type="ChEBI" id="CHEBI:78442"/>
        <dbReference type="ChEBI" id="CHEBI:78531"/>
        <dbReference type="ChEBI" id="CHEBI:456215"/>
        <dbReference type="EC" id="6.1.1.20"/>
    </reaction>
</comment>
<evidence type="ECO:0000256" key="8">
    <source>
        <dbReference type="ARBA" id="ARBA00022741"/>
    </source>
</evidence>
<evidence type="ECO:0000256" key="11">
    <source>
        <dbReference type="ARBA" id="ARBA00022884"/>
    </source>
</evidence>
<dbReference type="SUPFAM" id="SSF55681">
    <property type="entry name" value="Class II aaRS and biotin synthetases"/>
    <property type="match status" value="1"/>
</dbReference>
<feature type="binding site" evidence="15">
    <location>
        <position position="459"/>
    </location>
    <ligand>
        <name>Mg(2+)</name>
        <dbReference type="ChEBI" id="CHEBI:18420"/>
        <note>shared with alpha subunit</note>
    </ligand>
</feature>
<evidence type="ECO:0000256" key="16">
    <source>
        <dbReference type="PROSITE-ProRule" id="PRU00209"/>
    </source>
</evidence>
<dbReference type="Proteomes" id="UP001217500">
    <property type="component" value="Chromosome"/>
</dbReference>
<evidence type="ECO:0000256" key="15">
    <source>
        <dbReference type="HAMAP-Rule" id="MF_00283"/>
    </source>
</evidence>
<evidence type="ECO:0000313" key="20">
    <source>
        <dbReference type="EMBL" id="WCL54758.1"/>
    </source>
</evidence>
<keyword evidence="6 15" id="KW-0436">Ligase</keyword>
<evidence type="ECO:0000256" key="3">
    <source>
        <dbReference type="ARBA" id="ARBA00011209"/>
    </source>
</evidence>
<dbReference type="SUPFAM" id="SSF50249">
    <property type="entry name" value="Nucleic acid-binding proteins"/>
    <property type="match status" value="1"/>
</dbReference>
<dbReference type="Pfam" id="PF01588">
    <property type="entry name" value="tRNA_bind"/>
    <property type="match status" value="1"/>
</dbReference>
<keyword evidence="9 15" id="KW-0067">ATP-binding</keyword>
<keyword evidence="13 15" id="KW-0030">Aminoacyl-tRNA synthetase</keyword>
<dbReference type="EMBL" id="CP116805">
    <property type="protein sequence ID" value="WCL54758.1"/>
    <property type="molecule type" value="Genomic_DNA"/>
</dbReference>
<dbReference type="SUPFAM" id="SSF54991">
    <property type="entry name" value="Anticodon-binding domain of PheRS"/>
    <property type="match status" value="1"/>
</dbReference>
<dbReference type="Pfam" id="PF03484">
    <property type="entry name" value="B5"/>
    <property type="match status" value="1"/>
</dbReference>
<keyword evidence="11 16" id="KW-0694">RNA-binding</keyword>
<gene>
    <name evidence="15 20" type="primary">pheT</name>
    <name evidence="20" type="ORF">PH603_03165</name>
</gene>
<dbReference type="SUPFAM" id="SSF46955">
    <property type="entry name" value="Putative DNA-binding domain"/>
    <property type="match status" value="1"/>
</dbReference>
<dbReference type="Gene3D" id="3.30.930.10">
    <property type="entry name" value="Bira Bifunctional Protein, Domain 2"/>
    <property type="match status" value="1"/>
</dbReference>
<dbReference type="Pfam" id="PF03483">
    <property type="entry name" value="B3_4"/>
    <property type="match status" value="1"/>
</dbReference>
<dbReference type="GO" id="GO:0009328">
    <property type="term" value="C:phenylalanine-tRNA ligase complex"/>
    <property type="evidence" value="ECO:0007669"/>
    <property type="project" value="TreeGrafter"/>
</dbReference>
<dbReference type="PANTHER" id="PTHR10947">
    <property type="entry name" value="PHENYLALANYL-TRNA SYNTHETASE BETA CHAIN AND LEUCINE-RICH REPEAT-CONTAINING PROTEIN 47"/>
    <property type="match status" value="1"/>
</dbReference>
<dbReference type="SMART" id="SM00873">
    <property type="entry name" value="B3_4"/>
    <property type="match status" value="1"/>
</dbReference>
<evidence type="ECO:0000256" key="14">
    <source>
        <dbReference type="ARBA" id="ARBA00049255"/>
    </source>
</evidence>
<keyword evidence="12 15" id="KW-0648">Protein biosynthesis</keyword>
<organism evidence="20 21">
    <name type="scientific">Gimibacter soli</name>
    <dbReference type="NCBI Taxonomy" id="3024400"/>
    <lineage>
        <taxon>Bacteria</taxon>
        <taxon>Pseudomonadati</taxon>
        <taxon>Pseudomonadota</taxon>
        <taxon>Alphaproteobacteria</taxon>
        <taxon>Kordiimonadales</taxon>
        <taxon>Temperatibacteraceae</taxon>
        <taxon>Gimibacter</taxon>
    </lineage>
</organism>
<dbReference type="InterPro" id="IPR002547">
    <property type="entry name" value="tRNA-bd_dom"/>
</dbReference>
<keyword evidence="21" id="KW-1185">Reference proteome</keyword>
<dbReference type="NCBIfam" id="TIGR00472">
    <property type="entry name" value="pheT_bact"/>
    <property type="match status" value="1"/>
</dbReference>
<feature type="domain" description="B5" evidence="19">
    <location>
        <begin position="397"/>
        <end position="471"/>
    </location>
</feature>
<dbReference type="Pfam" id="PF03147">
    <property type="entry name" value="FDX-ACB"/>
    <property type="match status" value="1"/>
</dbReference>
<sequence>MKFTLSWLKDHLETSASLDEILKTLNAIGLEVEGVENPAEKLGAFKVAEVIEAVPHPDADKLRVCTVNTGTETITVVCGAPNARTGMKAVLGRPGDYVPGLDVTLALRKVRGVESNGMMCSSAELELGDDSYGIIDLPADAPVGATYVDYAGLNDPVIEIAITPNRQDCLGIHGIARDLAAAGLGTLKPYKVPAIAGGFESPVQVAVKGDGTPYYIGYYVKGVKNGASPAWVQKRLKAIGLRPISALVDITNYISYDFGRPLHVYDAAKVTGTIVTRAAEKGESFLALNDATYTAEGGEAVIADDKGVLGFAGIIGGDASGVSETTTDVILEIGYFEPIRAALTGRAHNVFTDARYRAERGLDAHFMEDGAKIAVQMILDFCGGEASKPFVDGTLPVFDRTVPFRSGRVASLGGLDVPVNQSLSILEKLGFQVEGNDPFTVRVPSWRRDVEGEADIVEEVLRIVGYDNIPSAQLPATDHKAGTTLSDRQKRARAAKRRLAGEGLYEAVTWSFMKREHAVHFGGGGDDLIVDNPISSELDCMRPSVLPNLLKAAQRNRDRGVEAVALFEVGPVYENAEDAGQLLVAGGVRTGQTGARHWAVKAKAVDVFDAKADAIAALEAVGAPVANLQVFTESAPWYHPGRSGTLRLGPKTVLAAFGELHPRVLKELDVDGPAVGFEVYLDRVPTPKKAGPGKGALEISNLQPVSRDFAFLMAADKPVADLVKAVKGADKVFITDVGVFDLYEGKGVPEGEKSVAISVALEPKDETFSDKAIEAIGAKIIAAAEKAVGARLRT</sequence>
<dbReference type="InterPro" id="IPR036690">
    <property type="entry name" value="Fdx_antiC-bd_sf"/>
</dbReference>
<dbReference type="Gene3D" id="2.40.50.140">
    <property type="entry name" value="Nucleic acid-binding proteins"/>
    <property type="match status" value="1"/>
</dbReference>
<dbReference type="RefSeq" id="WP_289504477.1">
    <property type="nucleotide sequence ID" value="NZ_CP116805.1"/>
</dbReference>
<dbReference type="InterPro" id="IPR045060">
    <property type="entry name" value="Phe-tRNA-ligase_IIc_bsu"/>
</dbReference>
<dbReference type="InterPro" id="IPR004532">
    <property type="entry name" value="Phe-tRNA-ligase_IIc_bsu_bact"/>
</dbReference>
<feature type="binding site" evidence="15">
    <location>
        <position position="449"/>
    </location>
    <ligand>
        <name>Mg(2+)</name>
        <dbReference type="ChEBI" id="CHEBI:18420"/>
        <note>shared with alpha subunit</note>
    </ligand>
</feature>
<dbReference type="InterPro" id="IPR005121">
    <property type="entry name" value="Fdx_antiC-bd"/>
</dbReference>
<dbReference type="InterPro" id="IPR005146">
    <property type="entry name" value="B3/B4_tRNA-bd"/>
</dbReference>
<dbReference type="CDD" id="cd00769">
    <property type="entry name" value="PheRS_beta_core"/>
    <property type="match status" value="1"/>
</dbReference>
<comment type="subcellular location">
    <subcellularLocation>
        <location evidence="1 15">Cytoplasm</location>
    </subcellularLocation>
</comment>
<dbReference type="Gene3D" id="3.30.70.380">
    <property type="entry name" value="Ferrodoxin-fold anticodon-binding domain"/>
    <property type="match status" value="1"/>
</dbReference>
<evidence type="ECO:0000259" key="17">
    <source>
        <dbReference type="PROSITE" id="PS50886"/>
    </source>
</evidence>
<reference evidence="20" key="1">
    <citation type="submission" date="2023-01" db="EMBL/GenBank/DDBJ databases">
        <title>The genome sequence of Kordiimonadaceae bacterium 6D33.</title>
        <authorList>
            <person name="Liu Y."/>
        </authorList>
    </citation>
    <scope>NUCLEOTIDE SEQUENCE</scope>
    <source>
        <strain evidence="20">6D33</strain>
    </source>
</reference>
<comment type="cofactor">
    <cofactor evidence="15">
        <name>Mg(2+)</name>
        <dbReference type="ChEBI" id="CHEBI:18420"/>
    </cofactor>
    <text evidence="15">Binds 2 magnesium ions per tetramer.</text>
</comment>
<keyword evidence="5 16" id="KW-0820">tRNA-binding</keyword>
<evidence type="ECO:0000259" key="18">
    <source>
        <dbReference type="PROSITE" id="PS51447"/>
    </source>
</evidence>
<evidence type="ECO:0000256" key="9">
    <source>
        <dbReference type="ARBA" id="ARBA00022840"/>
    </source>
</evidence>
<dbReference type="SMART" id="SM00896">
    <property type="entry name" value="FDX-ACB"/>
    <property type="match status" value="1"/>
</dbReference>
<evidence type="ECO:0000256" key="5">
    <source>
        <dbReference type="ARBA" id="ARBA00022555"/>
    </source>
</evidence>
<dbReference type="GO" id="GO:0004826">
    <property type="term" value="F:phenylalanine-tRNA ligase activity"/>
    <property type="evidence" value="ECO:0007669"/>
    <property type="project" value="UniProtKB-UniRule"/>
</dbReference>
<evidence type="ECO:0000259" key="19">
    <source>
        <dbReference type="PROSITE" id="PS51483"/>
    </source>
</evidence>
<dbReference type="InterPro" id="IPR005147">
    <property type="entry name" value="tRNA_synthase_B5-dom"/>
</dbReference>
<proteinExistence type="inferred from homology"/>
<evidence type="ECO:0000256" key="2">
    <source>
        <dbReference type="ARBA" id="ARBA00008653"/>
    </source>
</evidence>
<dbReference type="SUPFAM" id="SSF56037">
    <property type="entry name" value="PheT/TilS domain"/>
    <property type="match status" value="1"/>
</dbReference>
<dbReference type="GO" id="GO:0006432">
    <property type="term" value="P:phenylalanyl-tRNA aminoacylation"/>
    <property type="evidence" value="ECO:0007669"/>
    <property type="project" value="UniProtKB-UniRule"/>
</dbReference>
<evidence type="ECO:0000256" key="7">
    <source>
        <dbReference type="ARBA" id="ARBA00022723"/>
    </source>
</evidence>
<feature type="domain" description="TRNA-binding" evidence="17">
    <location>
        <begin position="39"/>
        <end position="148"/>
    </location>
</feature>
<evidence type="ECO:0000256" key="4">
    <source>
        <dbReference type="ARBA" id="ARBA00022490"/>
    </source>
</evidence>
<keyword evidence="4 15" id="KW-0963">Cytoplasm</keyword>
<dbReference type="InterPro" id="IPR033714">
    <property type="entry name" value="tRNA_bind_bactPheRS"/>
</dbReference>
<keyword evidence="10 15" id="KW-0460">Magnesium</keyword>
<comment type="subunit">
    <text evidence="3 15">Tetramer of two alpha and two beta subunits.</text>
</comment>
<dbReference type="PROSITE" id="PS50886">
    <property type="entry name" value="TRBD"/>
    <property type="match status" value="1"/>
</dbReference>
<dbReference type="PROSITE" id="PS51447">
    <property type="entry name" value="FDX_ACB"/>
    <property type="match status" value="1"/>
</dbReference>
<evidence type="ECO:0000256" key="13">
    <source>
        <dbReference type="ARBA" id="ARBA00023146"/>
    </source>
</evidence>
<dbReference type="InterPro" id="IPR041616">
    <property type="entry name" value="PheRS_beta_core"/>
</dbReference>
<evidence type="ECO:0000256" key="6">
    <source>
        <dbReference type="ARBA" id="ARBA00022598"/>
    </source>
</evidence>
<dbReference type="PROSITE" id="PS51483">
    <property type="entry name" value="B5"/>
    <property type="match status" value="1"/>
</dbReference>
<dbReference type="PANTHER" id="PTHR10947:SF0">
    <property type="entry name" value="PHENYLALANINE--TRNA LIGASE BETA SUBUNIT"/>
    <property type="match status" value="1"/>
</dbReference>
<evidence type="ECO:0000256" key="10">
    <source>
        <dbReference type="ARBA" id="ARBA00022842"/>
    </source>
</evidence>
<dbReference type="AlphaFoldDB" id="A0AAE9XPE1"/>
<dbReference type="GO" id="GO:0005524">
    <property type="term" value="F:ATP binding"/>
    <property type="evidence" value="ECO:0007669"/>
    <property type="project" value="UniProtKB-UniRule"/>
</dbReference>
<dbReference type="Pfam" id="PF17759">
    <property type="entry name" value="tRNA_synthFbeta"/>
    <property type="match status" value="1"/>
</dbReference>
<feature type="binding site" evidence="15">
    <location>
        <position position="458"/>
    </location>
    <ligand>
        <name>Mg(2+)</name>
        <dbReference type="ChEBI" id="CHEBI:18420"/>
        <note>shared with alpha subunit</note>
    </ligand>
</feature>
<dbReference type="NCBIfam" id="NF045760">
    <property type="entry name" value="YtpR"/>
    <property type="match status" value="1"/>
</dbReference>
<evidence type="ECO:0000256" key="1">
    <source>
        <dbReference type="ARBA" id="ARBA00004496"/>
    </source>
</evidence>